<feature type="transmembrane region" description="Helical" evidence="7">
    <location>
        <begin position="75"/>
        <end position="94"/>
    </location>
</feature>
<dbReference type="InterPro" id="IPR011701">
    <property type="entry name" value="MFS"/>
</dbReference>
<feature type="transmembrane region" description="Helical" evidence="7">
    <location>
        <begin position="100"/>
        <end position="121"/>
    </location>
</feature>
<dbReference type="RefSeq" id="WP_203926958.1">
    <property type="nucleotide sequence ID" value="NZ_BOPH01000022.1"/>
</dbReference>
<evidence type="ECO:0000256" key="6">
    <source>
        <dbReference type="ARBA" id="ARBA00023136"/>
    </source>
</evidence>
<dbReference type="PROSITE" id="PS50850">
    <property type="entry name" value="MFS"/>
    <property type="match status" value="1"/>
</dbReference>
<feature type="transmembrane region" description="Helical" evidence="7">
    <location>
        <begin position="133"/>
        <end position="153"/>
    </location>
</feature>
<feature type="transmembrane region" description="Helical" evidence="7">
    <location>
        <begin position="159"/>
        <end position="183"/>
    </location>
</feature>
<dbReference type="PRINTS" id="PR01035">
    <property type="entry name" value="TCRTETA"/>
</dbReference>
<dbReference type="InterPro" id="IPR001958">
    <property type="entry name" value="Tet-R_TetA/multi-R_MdtG-like"/>
</dbReference>
<evidence type="ECO:0000256" key="4">
    <source>
        <dbReference type="ARBA" id="ARBA00022692"/>
    </source>
</evidence>
<proteinExistence type="predicted"/>
<feature type="transmembrane region" description="Helical" evidence="7">
    <location>
        <begin position="363"/>
        <end position="389"/>
    </location>
</feature>
<dbReference type="InterPro" id="IPR020846">
    <property type="entry name" value="MFS_dom"/>
</dbReference>
<keyword evidence="6 7" id="KW-0472">Membrane</keyword>
<evidence type="ECO:0000256" key="1">
    <source>
        <dbReference type="ARBA" id="ARBA00004651"/>
    </source>
</evidence>
<dbReference type="Gene3D" id="1.20.1720.10">
    <property type="entry name" value="Multidrug resistance protein D"/>
    <property type="match status" value="1"/>
</dbReference>
<feature type="transmembrane region" description="Helical" evidence="7">
    <location>
        <begin position="46"/>
        <end position="63"/>
    </location>
</feature>
<feature type="transmembrane region" description="Helical" evidence="7">
    <location>
        <begin position="276"/>
        <end position="301"/>
    </location>
</feature>
<comment type="subcellular location">
    <subcellularLocation>
        <location evidence="1">Cell membrane</location>
        <topology evidence="1">Multi-pass membrane protein</topology>
    </subcellularLocation>
</comment>
<comment type="caution">
    <text evidence="9">The sequence shown here is derived from an EMBL/GenBank/DDBJ whole genome shotgun (WGS) entry which is preliminary data.</text>
</comment>
<keyword evidence="10" id="KW-1185">Reference proteome</keyword>
<feature type="transmembrane region" description="Helical" evidence="7">
    <location>
        <begin position="7"/>
        <end position="31"/>
    </location>
</feature>
<feature type="transmembrane region" description="Helical" evidence="7">
    <location>
        <begin position="339"/>
        <end position="357"/>
    </location>
</feature>
<dbReference type="AlphaFoldDB" id="A0A8J3ZT21"/>
<keyword evidence="4 7" id="KW-0812">Transmembrane</keyword>
<evidence type="ECO:0000313" key="9">
    <source>
        <dbReference type="EMBL" id="GIJ66995.1"/>
    </source>
</evidence>
<gene>
    <name evidence="9" type="ORF">Voc01_019120</name>
</gene>
<accession>A0A8J3ZT21</accession>
<name>A0A8J3ZT21_9ACTN</name>
<evidence type="ECO:0000259" key="8">
    <source>
        <dbReference type="PROSITE" id="PS50850"/>
    </source>
</evidence>
<dbReference type="GO" id="GO:0022857">
    <property type="term" value="F:transmembrane transporter activity"/>
    <property type="evidence" value="ECO:0007669"/>
    <property type="project" value="InterPro"/>
</dbReference>
<reference evidence="9" key="1">
    <citation type="submission" date="2021-01" db="EMBL/GenBank/DDBJ databases">
        <title>Whole genome shotgun sequence of Virgisporangium ochraceum NBRC 16418.</title>
        <authorList>
            <person name="Komaki H."/>
            <person name="Tamura T."/>
        </authorList>
    </citation>
    <scope>NUCLEOTIDE SEQUENCE</scope>
    <source>
        <strain evidence="9">NBRC 16418</strain>
    </source>
</reference>
<feature type="transmembrane region" description="Helical" evidence="7">
    <location>
        <begin position="484"/>
        <end position="503"/>
    </location>
</feature>
<keyword evidence="3" id="KW-1003">Cell membrane</keyword>
<feature type="transmembrane region" description="Helical" evidence="7">
    <location>
        <begin position="307"/>
        <end position="327"/>
    </location>
</feature>
<evidence type="ECO:0000256" key="2">
    <source>
        <dbReference type="ARBA" id="ARBA00022448"/>
    </source>
</evidence>
<dbReference type="EMBL" id="BOPH01000022">
    <property type="protein sequence ID" value="GIJ66995.1"/>
    <property type="molecule type" value="Genomic_DNA"/>
</dbReference>
<dbReference type="Pfam" id="PF07690">
    <property type="entry name" value="MFS_1"/>
    <property type="match status" value="1"/>
</dbReference>
<dbReference type="PANTHER" id="PTHR42718">
    <property type="entry name" value="MAJOR FACILITATOR SUPERFAMILY MULTIDRUG TRANSPORTER MFSC"/>
    <property type="match status" value="1"/>
</dbReference>
<evidence type="ECO:0000256" key="3">
    <source>
        <dbReference type="ARBA" id="ARBA00022475"/>
    </source>
</evidence>
<protein>
    <submittedName>
        <fullName evidence="9">MFS transporter</fullName>
    </submittedName>
</protein>
<keyword evidence="5 7" id="KW-1133">Transmembrane helix</keyword>
<keyword evidence="2" id="KW-0813">Transport</keyword>
<organism evidence="9 10">
    <name type="scientific">Virgisporangium ochraceum</name>
    <dbReference type="NCBI Taxonomy" id="65505"/>
    <lineage>
        <taxon>Bacteria</taxon>
        <taxon>Bacillati</taxon>
        <taxon>Actinomycetota</taxon>
        <taxon>Actinomycetes</taxon>
        <taxon>Micromonosporales</taxon>
        <taxon>Micromonosporaceae</taxon>
        <taxon>Virgisporangium</taxon>
    </lineage>
</organism>
<dbReference type="Proteomes" id="UP000635606">
    <property type="component" value="Unassembled WGS sequence"/>
</dbReference>
<feature type="transmembrane region" description="Helical" evidence="7">
    <location>
        <begin position="195"/>
        <end position="212"/>
    </location>
</feature>
<dbReference type="GO" id="GO:0005886">
    <property type="term" value="C:plasma membrane"/>
    <property type="evidence" value="ECO:0007669"/>
    <property type="project" value="UniProtKB-SubCell"/>
</dbReference>
<dbReference type="InterPro" id="IPR036259">
    <property type="entry name" value="MFS_trans_sf"/>
</dbReference>
<evidence type="ECO:0000256" key="7">
    <source>
        <dbReference type="SAM" id="Phobius"/>
    </source>
</evidence>
<feature type="transmembrane region" description="Helical" evidence="7">
    <location>
        <begin position="224"/>
        <end position="241"/>
    </location>
</feature>
<dbReference type="SUPFAM" id="SSF103473">
    <property type="entry name" value="MFS general substrate transporter"/>
    <property type="match status" value="1"/>
</dbReference>
<evidence type="ECO:0000313" key="10">
    <source>
        <dbReference type="Proteomes" id="UP000635606"/>
    </source>
</evidence>
<dbReference type="Gene3D" id="1.20.1250.20">
    <property type="entry name" value="MFS general substrate transporter like domains"/>
    <property type="match status" value="1"/>
</dbReference>
<dbReference type="CDD" id="cd17321">
    <property type="entry name" value="MFS_MMR_MDR_like"/>
    <property type="match status" value="1"/>
</dbReference>
<feature type="domain" description="Major facilitator superfamily (MFS) profile" evidence="8">
    <location>
        <begin position="9"/>
        <end position="507"/>
    </location>
</feature>
<dbReference type="PANTHER" id="PTHR42718:SF47">
    <property type="entry name" value="METHYL VIOLOGEN RESISTANCE PROTEIN SMVA"/>
    <property type="match status" value="1"/>
</dbReference>
<sequence>MNTHQRWVGLAVLALPTLLLSLDVSVLYLALPQLSADLGATSTEQLWILDIYSFLLAGFLVTMGTLGDRIGRRRLLLIGAVAFAVASLVAAFATSPAMLIASRAALGVAGATLMPSTMALIRNMFPDPKEMATAIGVWFACFMGGMTLGPLVGGLLLEHFWWGSAFLLGVPVMVLLLATAPFLLPEFRDTAAGRLDPASVGLSLGAILPAIYGLKTIARDGVSPTPVAVLTAGLVVGWLFVRRQRSLVASLGDRSAVSADPLLDLSLFTNRTFTSALSVMLFGGVVMAGVSLVSSMFLQVVEGRTPLQAGLLLVPQNVAMVVGSVVAPVLGRRFRSADVIALGLALAGAGLLVHTVVPADGGVPYVVTGLVVASFGISLPMGITMGVMLGAAPPEKAGSAASVSETSAEFGIATGIATLGSLATVIYRGRFEDSVPSGVPTDAAAAAHDSVTAAAATASRLPGETGAALLDTARDAFTGALHGVGWVGAGVFLVLAVVAVAVLRTPAPPAAEPVGEAVGEAVGRRA</sequence>
<evidence type="ECO:0000256" key="5">
    <source>
        <dbReference type="ARBA" id="ARBA00022989"/>
    </source>
</evidence>